<comment type="caution">
    <text evidence="2">The sequence shown here is derived from an EMBL/GenBank/DDBJ whole genome shotgun (WGS) entry which is preliminary data.</text>
</comment>
<gene>
    <name evidence="2" type="ORF">L210DRAFT_384607</name>
</gene>
<proteinExistence type="predicted"/>
<organism evidence="2 3">
    <name type="scientific">Boletus edulis BED1</name>
    <dbReference type="NCBI Taxonomy" id="1328754"/>
    <lineage>
        <taxon>Eukaryota</taxon>
        <taxon>Fungi</taxon>
        <taxon>Dikarya</taxon>
        <taxon>Basidiomycota</taxon>
        <taxon>Agaricomycotina</taxon>
        <taxon>Agaricomycetes</taxon>
        <taxon>Agaricomycetidae</taxon>
        <taxon>Boletales</taxon>
        <taxon>Boletineae</taxon>
        <taxon>Boletaceae</taxon>
        <taxon>Boletoideae</taxon>
        <taxon>Boletus</taxon>
    </lineage>
</organism>
<protein>
    <submittedName>
        <fullName evidence="2">Uncharacterized protein</fullName>
    </submittedName>
</protein>
<name>A0AAD4C8S4_BOLED</name>
<accession>A0AAD4C8S4</accession>
<feature type="region of interest" description="Disordered" evidence="1">
    <location>
        <begin position="38"/>
        <end position="59"/>
    </location>
</feature>
<evidence type="ECO:0000313" key="2">
    <source>
        <dbReference type="EMBL" id="KAF8451002.1"/>
    </source>
</evidence>
<dbReference type="Proteomes" id="UP001194468">
    <property type="component" value="Unassembled WGS sequence"/>
</dbReference>
<sequence length="148" mass="16389">MFLLTIRMHVSNFPFPIGRRSTKNDLPRRFATAHTYFSPGLGSPQAKKTTPRPVSLARSRTALSTASVKAASVKDSHPFFACEDSEAGIEPEDASFGEGREVSGWAKKYSRFVVAQRTRVGSEDGKELTLFLKGKRQGCRSQVVYRCS</sequence>
<reference evidence="2" key="1">
    <citation type="submission" date="2019-10" db="EMBL/GenBank/DDBJ databases">
        <authorList>
            <consortium name="DOE Joint Genome Institute"/>
            <person name="Kuo A."/>
            <person name="Miyauchi S."/>
            <person name="Kiss E."/>
            <person name="Drula E."/>
            <person name="Kohler A."/>
            <person name="Sanchez-Garcia M."/>
            <person name="Andreopoulos B."/>
            <person name="Barry K.W."/>
            <person name="Bonito G."/>
            <person name="Buee M."/>
            <person name="Carver A."/>
            <person name="Chen C."/>
            <person name="Cichocki N."/>
            <person name="Clum A."/>
            <person name="Culley D."/>
            <person name="Crous P.W."/>
            <person name="Fauchery L."/>
            <person name="Girlanda M."/>
            <person name="Hayes R."/>
            <person name="Keri Z."/>
            <person name="LaButti K."/>
            <person name="Lipzen A."/>
            <person name="Lombard V."/>
            <person name="Magnuson J."/>
            <person name="Maillard F."/>
            <person name="Morin E."/>
            <person name="Murat C."/>
            <person name="Nolan M."/>
            <person name="Ohm R."/>
            <person name="Pangilinan J."/>
            <person name="Pereira M."/>
            <person name="Perotto S."/>
            <person name="Peter M."/>
            <person name="Riley R."/>
            <person name="Sitrit Y."/>
            <person name="Stielow B."/>
            <person name="Szollosi G."/>
            <person name="Zifcakova L."/>
            <person name="Stursova M."/>
            <person name="Spatafora J.W."/>
            <person name="Tedersoo L."/>
            <person name="Vaario L.-M."/>
            <person name="Yamada A."/>
            <person name="Yan M."/>
            <person name="Wang P."/>
            <person name="Xu J."/>
            <person name="Bruns T."/>
            <person name="Baldrian P."/>
            <person name="Vilgalys R."/>
            <person name="Henrissat B."/>
            <person name="Grigoriev I.V."/>
            <person name="Hibbett D."/>
            <person name="Nagy L.G."/>
            <person name="Martin F.M."/>
        </authorList>
    </citation>
    <scope>NUCLEOTIDE SEQUENCE</scope>
    <source>
        <strain evidence="2">BED1</strain>
    </source>
</reference>
<keyword evidence="3" id="KW-1185">Reference proteome</keyword>
<reference evidence="2" key="2">
    <citation type="journal article" date="2020" name="Nat. Commun.">
        <title>Large-scale genome sequencing of mycorrhizal fungi provides insights into the early evolution of symbiotic traits.</title>
        <authorList>
            <person name="Miyauchi S."/>
            <person name="Kiss E."/>
            <person name="Kuo A."/>
            <person name="Drula E."/>
            <person name="Kohler A."/>
            <person name="Sanchez-Garcia M."/>
            <person name="Morin E."/>
            <person name="Andreopoulos B."/>
            <person name="Barry K.W."/>
            <person name="Bonito G."/>
            <person name="Buee M."/>
            <person name="Carver A."/>
            <person name="Chen C."/>
            <person name="Cichocki N."/>
            <person name="Clum A."/>
            <person name="Culley D."/>
            <person name="Crous P.W."/>
            <person name="Fauchery L."/>
            <person name="Girlanda M."/>
            <person name="Hayes R.D."/>
            <person name="Keri Z."/>
            <person name="LaButti K."/>
            <person name="Lipzen A."/>
            <person name="Lombard V."/>
            <person name="Magnuson J."/>
            <person name="Maillard F."/>
            <person name="Murat C."/>
            <person name="Nolan M."/>
            <person name="Ohm R.A."/>
            <person name="Pangilinan J."/>
            <person name="Pereira M.F."/>
            <person name="Perotto S."/>
            <person name="Peter M."/>
            <person name="Pfister S."/>
            <person name="Riley R."/>
            <person name="Sitrit Y."/>
            <person name="Stielow J.B."/>
            <person name="Szollosi G."/>
            <person name="Zifcakova L."/>
            <person name="Stursova M."/>
            <person name="Spatafora J.W."/>
            <person name="Tedersoo L."/>
            <person name="Vaario L.M."/>
            <person name="Yamada A."/>
            <person name="Yan M."/>
            <person name="Wang P."/>
            <person name="Xu J."/>
            <person name="Bruns T."/>
            <person name="Baldrian P."/>
            <person name="Vilgalys R."/>
            <person name="Dunand C."/>
            <person name="Henrissat B."/>
            <person name="Grigoriev I.V."/>
            <person name="Hibbett D."/>
            <person name="Nagy L.G."/>
            <person name="Martin F.M."/>
        </authorList>
    </citation>
    <scope>NUCLEOTIDE SEQUENCE</scope>
    <source>
        <strain evidence="2">BED1</strain>
    </source>
</reference>
<evidence type="ECO:0000256" key="1">
    <source>
        <dbReference type="SAM" id="MobiDB-lite"/>
    </source>
</evidence>
<dbReference type="EMBL" id="WHUW01000002">
    <property type="protein sequence ID" value="KAF8451002.1"/>
    <property type="molecule type" value="Genomic_DNA"/>
</dbReference>
<evidence type="ECO:0000313" key="3">
    <source>
        <dbReference type="Proteomes" id="UP001194468"/>
    </source>
</evidence>
<dbReference type="AlphaFoldDB" id="A0AAD4C8S4"/>